<reference evidence="3" key="1">
    <citation type="submission" date="2023-03" db="EMBL/GenBank/DDBJ databases">
        <authorList>
            <person name="Steffen K."/>
            <person name="Cardenas P."/>
        </authorList>
    </citation>
    <scope>NUCLEOTIDE SEQUENCE</scope>
</reference>
<feature type="compositionally biased region" description="Pro residues" evidence="1">
    <location>
        <begin position="663"/>
        <end position="673"/>
    </location>
</feature>
<feature type="compositionally biased region" description="Polar residues" evidence="1">
    <location>
        <begin position="534"/>
        <end position="551"/>
    </location>
</feature>
<feature type="compositionally biased region" description="Basic residues" evidence="1">
    <location>
        <begin position="864"/>
        <end position="876"/>
    </location>
</feature>
<feature type="compositionally biased region" description="Polar residues" evidence="1">
    <location>
        <begin position="751"/>
        <end position="775"/>
    </location>
</feature>
<dbReference type="Gene3D" id="1.10.150.50">
    <property type="entry name" value="Transcription Factor, Ets-1"/>
    <property type="match status" value="1"/>
</dbReference>
<accession>A0AA35RIE9</accession>
<dbReference type="InterPro" id="IPR051725">
    <property type="entry name" value="SAM-SH3_domain_protein"/>
</dbReference>
<feature type="compositionally biased region" description="Polar residues" evidence="1">
    <location>
        <begin position="795"/>
        <end position="812"/>
    </location>
</feature>
<feature type="region of interest" description="Disordered" evidence="1">
    <location>
        <begin position="306"/>
        <end position="607"/>
    </location>
</feature>
<feature type="compositionally biased region" description="Gly residues" evidence="1">
    <location>
        <begin position="697"/>
        <end position="707"/>
    </location>
</feature>
<dbReference type="EMBL" id="CASHTH010001094">
    <property type="protein sequence ID" value="CAI8011283.1"/>
    <property type="molecule type" value="Genomic_DNA"/>
</dbReference>
<proteinExistence type="predicted"/>
<evidence type="ECO:0000313" key="4">
    <source>
        <dbReference type="Proteomes" id="UP001174909"/>
    </source>
</evidence>
<evidence type="ECO:0000256" key="1">
    <source>
        <dbReference type="SAM" id="MobiDB-lite"/>
    </source>
</evidence>
<feature type="compositionally biased region" description="Basic and acidic residues" evidence="1">
    <location>
        <begin position="890"/>
        <end position="908"/>
    </location>
</feature>
<keyword evidence="4" id="KW-1185">Reference proteome</keyword>
<evidence type="ECO:0000313" key="3">
    <source>
        <dbReference type="EMBL" id="CAI8011283.1"/>
    </source>
</evidence>
<protein>
    <submittedName>
        <fullName evidence="3">Sterile alpha motif domain-containing protein 5</fullName>
    </submittedName>
</protein>
<organism evidence="3 4">
    <name type="scientific">Geodia barretti</name>
    <name type="common">Barrett's horny sponge</name>
    <dbReference type="NCBI Taxonomy" id="519541"/>
    <lineage>
        <taxon>Eukaryota</taxon>
        <taxon>Metazoa</taxon>
        <taxon>Porifera</taxon>
        <taxon>Demospongiae</taxon>
        <taxon>Heteroscleromorpha</taxon>
        <taxon>Tetractinellida</taxon>
        <taxon>Astrophorina</taxon>
        <taxon>Geodiidae</taxon>
        <taxon>Geodia</taxon>
    </lineage>
</organism>
<dbReference type="Pfam" id="PF07647">
    <property type="entry name" value="SAM_2"/>
    <property type="match status" value="1"/>
</dbReference>
<feature type="compositionally biased region" description="Polar residues" evidence="1">
    <location>
        <begin position="939"/>
        <end position="959"/>
    </location>
</feature>
<feature type="region of interest" description="Disordered" evidence="1">
    <location>
        <begin position="795"/>
        <end position="979"/>
    </location>
</feature>
<dbReference type="InterPro" id="IPR001660">
    <property type="entry name" value="SAM"/>
</dbReference>
<feature type="compositionally biased region" description="Basic residues" evidence="1">
    <location>
        <begin position="570"/>
        <end position="584"/>
    </location>
</feature>
<dbReference type="PANTHER" id="PTHR12301">
    <property type="entry name" value="SAM-DOMAIN, SH3 AND NUCLEAR LOCALIZATION SIGNALS PROTEIN RELATED"/>
    <property type="match status" value="1"/>
</dbReference>
<dbReference type="PROSITE" id="PS50105">
    <property type="entry name" value="SAM_DOMAIN"/>
    <property type="match status" value="1"/>
</dbReference>
<evidence type="ECO:0000259" key="2">
    <source>
        <dbReference type="PROSITE" id="PS50105"/>
    </source>
</evidence>
<comment type="caution">
    <text evidence="3">The sequence shown here is derived from an EMBL/GenBank/DDBJ whole genome shotgun (WGS) entry which is preliminary data.</text>
</comment>
<feature type="compositionally biased region" description="Low complexity" evidence="1">
    <location>
        <begin position="83"/>
        <end position="93"/>
    </location>
</feature>
<dbReference type="Proteomes" id="UP001174909">
    <property type="component" value="Unassembled WGS sequence"/>
</dbReference>
<dbReference type="AlphaFoldDB" id="A0AA35RIE9"/>
<feature type="compositionally biased region" description="Basic residues" evidence="1">
    <location>
        <begin position="369"/>
        <end position="385"/>
    </location>
</feature>
<feature type="compositionally biased region" description="Basic and acidic residues" evidence="1">
    <location>
        <begin position="585"/>
        <end position="598"/>
    </location>
</feature>
<dbReference type="PANTHER" id="PTHR12301:SF8">
    <property type="entry name" value="STERILE ALPHA MOTIF DOMAIN-CONTAINING PROTEIN 5"/>
    <property type="match status" value="1"/>
</dbReference>
<dbReference type="InterPro" id="IPR013761">
    <property type="entry name" value="SAM/pointed_sf"/>
</dbReference>
<feature type="compositionally biased region" description="Basic and acidic residues" evidence="1">
    <location>
        <begin position="555"/>
        <end position="564"/>
    </location>
</feature>
<dbReference type="SMART" id="SM00454">
    <property type="entry name" value="SAM"/>
    <property type="match status" value="1"/>
</dbReference>
<dbReference type="SUPFAM" id="SSF47769">
    <property type="entry name" value="SAM/Pointed domain"/>
    <property type="match status" value="1"/>
</dbReference>
<gene>
    <name evidence="3" type="ORF">GBAR_LOCUS7308</name>
</gene>
<feature type="compositionally biased region" description="Low complexity" evidence="1">
    <location>
        <begin position="456"/>
        <end position="469"/>
    </location>
</feature>
<name>A0AA35RIE9_GEOBA</name>
<feature type="compositionally biased region" description="Low complexity" evidence="1">
    <location>
        <begin position="429"/>
        <end position="449"/>
    </location>
</feature>
<feature type="region of interest" description="Disordered" evidence="1">
    <location>
        <begin position="70"/>
        <end position="199"/>
    </location>
</feature>
<feature type="region of interest" description="Disordered" evidence="1">
    <location>
        <begin position="269"/>
        <end position="289"/>
    </location>
</feature>
<feature type="compositionally biased region" description="Low complexity" evidence="1">
    <location>
        <begin position="330"/>
        <end position="344"/>
    </location>
</feature>
<sequence>MSWNRDWSVETWLEALGLGSYTEPFLDNGYDLQELCANLKAEDLDAIGVEDEAHRARIFADASKLRDEARARFKKSKGGGSSGSTDHSGSLGSRGSFPAYSEPWSEDSQQQKHVYSEVWEQSPPTDGGGVGGITPALAQLMMPNGSSGGEKHKGHTFPPVPPSKVPRKKLPTSPGPVGSQVSFTLPAPPAAPSGTSGGGGVLNKLQLKLKVLEELQKDRVILSEPPYCKEDGCMDEERVSELCQTYSERFSIEPSQIMDTMRVICKAADPKTQDQPDGTNLSVKNPPLLRTSDAYEEPLDVMKDDLSTFKDPVTPTSPLKKSPPRKRDSPQFQQKPKPSSSDSSPEPKRRGGSPRSPPHDVSPVTSPKEHRKFGFFSKKAKKKPVRSNSVKEGGRAGKAVLLPRKSNEEGAGVVATPSPLSSKKRPARPSLSLTSPPSSPSSTTGLKTSGNKHRTVSVSSTSTTGSETSPPAPKKFGIMRFSERSPTLQRKAKTVGRGKGTLESSLTASDMALDRVGESSEPEGAGGERLRGAQSHNDLLNTQFSVDSPATGQRRKVESKDKRGGLLGLLKRKTMGGKRGRKGKEKREGEEERWREDGGDGPSFLTASVSLPNIAAAGAQLGDKVTTAPSPLATPMQQTPTEHKKSATVPPKPSRRTLLHPPIKIPPPSPETSPLPQRRVQQSTGESPGDRLIPIKDGGGPGRGGTGEEISSWNPVSPSHLILNPPRGFESDVFAGTAPHEQVSDFGEPSSYRNSLRDSVTSYHSAASDTVGGSLTRNGDVASSVGSENSLVFGSCTSGTSSVSLAKTSSGGSAKKPPPPPKPKSLERSRTRGGRVSGPRVVSPDPRPTSPPAKREEEVTNARTNKRVAPPKKPPRASRGSVKNSFAVEFPERTEKGEERGEQEEGGKGKKVVPPPKPARRHKSMKTAKIDQEPVAPRTKSQTMQHPRSVSGSSQTSPVLNGPREALRLPGNQSPPRNLGHLSVSRLLRRLWQSQSLPGCQRRASTSLFHRTLPCGGSGVSQLSCYHDMHRTLTSLQSRLLC</sequence>
<feature type="region of interest" description="Disordered" evidence="1">
    <location>
        <begin position="622"/>
        <end position="775"/>
    </location>
</feature>
<feature type="domain" description="SAM" evidence="2">
    <location>
        <begin position="8"/>
        <end position="68"/>
    </location>
</feature>